<reference evidence="4 5" key="1">
    <citation type="journal article" date="2019" name="ACS Chem. Biol.">
        <title>Identification and Mobilization of a Cryptic Antibiotic Biosynthesis Gene Locus from a Human-Pathogenic Nocardia Isolate.</title>
        <authorList>
            <person name="Herisse M."/>
            <person name="Ishida K."/>
            <person name="Porter J.L."/>
            <person name="Howden B."/>
            <person name="Hertweck C."/>
            <person name="Stinear T.P."/>
            <person name="Pidot S.J."/>
        </authorList>
    </citation>
    <scope>NUCLEOTIDE SEQUENCE [LARGE SCALE GENOMIC DNA]</scope>
    <source>
        <strain evidence="4 5">AUSMDU00012717</strain>
    </source>
</reference>
<feature type="domain" description="RsbT co-antagonist protein RsbRD N-terminal" evidence="3">
    <location>
        <begin position="89"/>
        <end position="229"/>
    </location>
</feature>
<evidence type="ECO:0000313" key="4">
    <source>
        <dbReference type="EMBL" id="QIS09566.1"/>
    </source>
</evidence>
<name>A0A6G9Y935_9NOCA</name>
<dbReference type="PANTHER" id="PTHR33744">
    <property type="entry name" value="CARBOHYDRATE DIACID REGULATOR"/>
    <property type="match status" value="1"/>
</dbReference>
<keyword evidence="5" id="KW-1185">Reference proteome</keyword>
<evidence type="ECO:0000256" key="1">
    <source>
        <dbReference type="SAM" id="MobiDB-lite"/>
    </source>
</evidence>
<dbReference type="Gene3D" id="1.10.10.2840">
    <property type="entry name" value="PucR C-terminal helix-turn-helix domain"/>
    <property type="match status" value="1"/>
</dbReference>
<dbReference type="Proteomes" id="UP000503540">
    <property type="component" value="Chromosome"/>
</dbReference>
<proteinExistence type="predicted"/>
<dbReference type="Pfam" id="PF14361">
    <property type="entry name" value="RsbRD_N"/>
    <property type="match status" value="1"/>
</dbReference>
<dbReference type="InterPro" id="IPR025751">
    <property type="entry name" value="RsbRD_N_dom"/>
</dbReference>
<evidence type="ECO:0000259" key="2">
    <source>
        <dbReference type="Pfam" id="PF13556"/>
    </source>
</evidence>
<gene>
    <name evidence="4" type="ORF">F5544_08320</name>
</gene>
<evidence type="ECO:0000313" key="5">
    <source>
        <dbReference type="Proteomes" id="UP000503540"/>
    </source>
</evidence>
<dbReference type="KEGG" id="nah:F5544_08320"/>
<accession>A0A6G9Y935</accession>
<dbReference type="InterPro" id="IPR051448">
    <property type="entry name" value="CdaR-like_regulators"/>
</dbReference>
<dbReference type="InterPro" id="IPR042070">
    <property type="entry name" value="PucR_C-HTH_sf"/>
</dbReference>
<dbReference type="PANTHER" id="PTHR33744:SF7">
    <property type="entry name" value="PUCR FAMILY TRANSCRIPTIONAL REGULATOR"/>
    <property type="match status" value="1"/>
</dbReference>
<sequence length="480" mass="51957">MFPNSHRESDVTAAISGRRSNLLPGLPDRHCTSESDLPSQPCCRRQDFGRSDGIVVRHPVVGNNRSMSTSPPQLTEDAPLVARLLTRWPQIAERMLAAGLGTTQPTADLPQGHFTAEVLPAIYACGRAVLQAIGQHRTLTRAEVATFVVPVAERHAEDRIPLPLLLEAIHGSAQSVLAEAAALAAPAELDELVTVGSRLLDLLRQITITVVETYTDVEQSIYNVEREARRELCSALLRGLPADELAARADTTLAERYTVLAIRTAPTDQPSAVANLIARRRIRILQHCLDGLTSTTALATFDGSTGIALLPAAAESDADDTRHRELAAELTGHFGVDVFVAESRWVARESIPATAHDAAGLAELARLAGRPAGLYRLDDLLLEYQLTRPGPARDRLAERIAPLLSSPHLIEALDAHLRHGADRKSAAAEIHVHPNTFSYRLRRVAELTDLDPTDPSESRLLAAALTIHRIYPAPDDASPA</sequence>
<dbReference type="AlphaFoldDB" id="A0A6G9Y935"/>
<dbReference type="InterPro" id="IPR025736">
    <property type="entry name" value="PucR_C-HTH_dom"/>
</dbReference>
<organism evidence="4 5">
    <name type="scientific">Nocardia arthritidis</name>
    <dbReference type="NCBI Taxonomy" id="228602"/>
    <lineage>
        <taxon>Bacteria</taxon>
        <taxon>Bacillati</taxon>
        <taxon>Actinomycetota</taxon>
        <taxon>Actinomycetes</taxon>
        <taxon>Mycobacteriales</taxon>
        <taxon>Nocardiaceae</taxon>
        <taxon>Nocardia</taxon>
    </lineage>
</organism>
<protein>
    <submittedName>
        <fullName evidence="4">PucR family transcriptional regulator</fullName>
    </submittedName>
</protein>
<dbReference type="EMBL" id="CP046172">
    <property type="protein sequence ID" value="QIS09566.1"/>
    <property type="molecule type" value="Genomic_DNA"/>
</dbReference>
<evidence type="ECO:0000259" key="3">
    <source>
        <dbReference type="Pfam" id="PF14361"/>
    </source>
</evidence>
<feature type="domain" description="PucR C-terminal helix-turn-helix" evidence="2">
    <location>
        <begin position="409"/>
        <end position="466"/>
    </location>
</feature>
<feature type="region of interest" description="Disordered" evidence="1">
    <location>
        <begin position="17"/>
        <end position="43"/>
    </location>
</feature>
<dbReference type="Pfam" id="PF13556">
    <property type="entry name" value="HTH_30"/>
    <property type="match status" value="1"/>
</dbReference>